<evidence type="ECO:0000313" key="5">
    <source>
        <dbReference type="EMBL" id="GAA4950513.1"/>
    </source>
</evidence>
<dbReference type="AlphaFoldDB" id="A0AAV3U694"/>
<organism evidence="5 6">
    <name type="scientific">Halioxenophilus aromaticivorans</name>
    <dbReference type="NCBI Taxonomy" id="1306992"/>
    <lineage>
        <taxon>Bacteria</taxon>
        <taxon>Pseudomonadati</taxon>
        <taxon>Pseudomonadota</taxon>
        <taxon>Gammaproteobacteria</taxon>
        <taxon>Alteromonadales</taxon>
        <taxon>Alteromonadaceae</taxon>
        <taxon>Halioxenophilus</taxon>
    </lineage>
</organism>
<dbReference type="SMART" id="SM00028">
    <property type="entry name" value="TPR"/>
    <property type="match status" value="4"/>
</dbReference>
<protein>
    <recommendedName>
        <fullName evidence="7">Tetratricopeptide repeat protein</fullName>
    </recommendedName>
</protein>
<evidence type="ECO:0000256" key="4">
    <source>
        <dbReference type="SAM" id="SignalP"/>
    </source>
</evidence>
<dbReference type="Gene3D" id="1.25.40.10">
    <property type="entry name" value="Tetratricopeptide repeat domain"/>
    <property type="match status" value="1"/>
</dbReference>
<dbReference type="RefSeq" id="WP_345424973.1">
    <property type="nucleotide sequence ID" value="NZ_AP031496.1"/>
</dbReference>
<evidence type="ECO:0000256" key="1">
    <source>
        <dbReference type="ARBA" id="ARBA00022737"/>
    </source>
</evidence>
<dbReference type="InterPro" id="IPR011990">
    <property type="entry name" value="TPR-like_helical_dom_sf"/>
</dbReference>
<dbReference type="EMBL" id="BAABLX010000028">
    <property type="protein sequence ID" value="GAA4950513.1"/>
    <property type="molecule type" value="Genomic_DNA"/>
</dbReference>
<dbReference type="Pfam" id="PF13424">
    <property type="entry name" value="TPR_12"/>
    <property type="match status" value="1"/>
</dbReference>
<dbReference type="PANTHER" id="PTHR44943">
    <property type="entry name" value="CELLULOSE SYNTHASE OPERON PROTEIN C"/>
    <property type="match status" value="1"/>
</dbReference>
<dbReference type="Proteomes" id="UP001409585">
    <property type="component" value="Unassembled WGS sequence"/>
</dbReference>
<evidence type="ECO:0000256" key="3">
    <source>
        <dbReference type="PROSITE-ProRule" id="PRU00339"/>
    </source>
</evidence>
<keyword evidence="4" id="KW-0732">Signal</keyword>
<dbReference type="InterPro" id="IPR051685">
    <property type="entry name" value="Ycf3/AcsC/BcsC/TPR_MFPF"/>
</dbReference>
<feature type="signal peptide" evidence="4">
    <location>
        <begin position="1"/>
        <end position="20"/>
    </location>
</feature>
<keyword evidence="6" id="KW-1185">Reference proteome</keyword>
<keyword evidence="1" id="KW-0677">Repeat</keyword>
<name>A0AAV3U694_9ALTE</name>
<dbReference type="PANTHER" id="PTHR44943:SF8">
    <property type="entry name" value="TPR REPEAT-CONTAINING PROTEIN MJ0263"/>
    <property type="match status" value="1"/>
</dbReference>
<evidence type="ECO:0000313" key="6">
    <source>
        <dbReference type="Proteomes" id="UP001409585"/>
    </source>
</evidence>
<dbReference type="PROSITE" id="PS51257">
    <property type="entry name" value="PROKAR_LIPOPROTEIN"/>
    <property type="match status" value="1"/>
</dbReference>
<accession>A0AAV3U694</accession>
<gene>
    <name evidence="5" type="ORF">GCM10025791_33550</name>
</gene>
<feature type="repeat" description="TPR" evidence="3">
    <location>
        <begin position="166"/>
        <end position="199"/>
    </location>
</feature>
<dbReference type="Pfam" id="PF13181">
    <property type="entry name" value="TPR_8"/>
    <property type="match status" value="1"/>
</dbReference>
<dbReference type="InterPro" id="IPR019734">
    <property type="entry name" value="TPR_rpt"/>
</dbReference>
<dbReference type="PROSITE" id="PS50005">
    <property type="entry name" value="TPR"/>
    <property type="match status" value="1"/>
</dbReference>
<sequence length="253" mass="27755">MKFTNLAALASATALLSACAGFTSPPPLSVPQTESAPASAGTTLEVEALPPGEEGIPVSIDLASPTPAASVDENGVPSVPAAMPNPYLANAQPVSESVQKLFDRALEFHRDKNWPEAELAWQELALAAPRLSGPLLNLGIVYEATERPELAENSYKKAIQTNSLNVNAYNQLAILKRKQGKFAEAETLYTQALRVWPDHPESHRNIAILYDLYMGKLEQALAHYQRYSQLEEEPERALKGWIRDLQRRLDINS</sequence>
<dbReference type="SUPFAM" id="SSF48452">
    <property type="entry name" value="TPR-like"/>
    <property type="match status" value="1"/>
</dbReference>
<evidence type="ECO:0000256" key="2">
    <source>
        <dbReference type="ARBA" id="ARBA00022803"/>
    </source>
</evidence>
<reference evidence="6" key="1">
    <citation type="journal article" date="2019" name="Int. J. Syst. Evol. Microbiol.">
        <title>The Global Catalogue of Microorganisms (GCM) 10K type strain sequencing project: providing services to taxonomists for standard genome sequencing and annotation.</title>
        <authorList>
            <consortium name="The Broad Institute Genomics Platform"/>
            <consortium name="The Broad Institute Genome Sequencing Center for Infectious Disease"/>
            <person name="Wu L."/>
            <person name="Ma J."/>
        </authorList>
    </citation>
    <scope>NUCLEOTIDE SEQUENCE [LARGE SCALE GENOMIC DNA]</scope>
    <source>
        <strain evidence="6">JCM 19134</strain>
    </source>
</reference>
<feature type="chain" id="PRO_5043539733" description="Tetratricopeptide repeat protein" evidence="4">
    <location>
        <begin position="21"/>
        <end position="253"/>
    </location>
</feature>
<comment type="caution">
    <text evidence="5">The sequence shown here is derived from an EMBL/GenBank/DDBJ whole genome shotgun (WGS) entry which is preliminary data.</text>
</comment>
<keyword evidence="2 3" id="KW-0802">TPR repeat</keyword>
<evidence type="ECO:0008006" key="7">
    <source>
        <dbReference type="Google" id="ProtNLM"/>
    </source>
</evidence>
<proteinExistence type="predicted"/>